<dbReference type="STRING" id="48699.ENSPLAP00000004492"/>
<dbReference type="PANTHER" id="PTHR18956">
    <property type="entry name" value="HYALURONAN MEDIATED MOTILITY RECEPTOR"/>
    <property type="match status" value="1"/>
</dbReference>
<evidence type="ECO:0000256" key="1">
    <source>
        <dbReference type="ARBA" id="ARBA00004186"/>
    </source>
</evidence>
<evidence type="ECO:0000256" key="3">
    <source>
        <dbReference type="ARBA" id="ARBA00023212"/>
    </source>
</evidence>
<evidence type="ECO:0000256" key="5">
    <source>
        <dbReference type="SAM" id="MobiDB-lite"/>
    </source>
</evidence>
<evidence type="ECO:0000313" key="7">
    <source>
        <dbReference type="Ensembl" id="ENSPLAP00000004492.1"/>
    </source>
</evidence>
<feature type="region of interest" description="Disordered" evidence="5">
    <location>
        <begin position="1005"/>
        <end position="1030"/>
    </location>
</feature>
<dbReference type="Proteomes" id="UP000261500">
    <property type="component" value="Unplaced"/>
</dbReference>
<keyword evidence="8" id="KW-1185">Reference proteome</keyword>
<evidence type="ECO:0000259" key="6">
    <source>
        <dbReference type="Pfam" id="PF15908"/>
    </source>
</evidence>
<feature type="coiled-coil region" evidence="4">
    <location>
        <begin position="90"/>
        <end position="894"/>
    </location>
</feature>
<reference evidence="7" key="2">
    <citation type="submission" date="2025-09" db="UniProtKB">
        <authorList>
            <consortium name="Ensembl"/>
        </authorList>
    </citation>
    <scope>IDENTIFICATION</scope>
</reference>
<dbReference type="GO" id="GO:0005540">
    <property type="term" value="F:hyaluronic acid binding"/>
    <property type="evidence" value="ECO:0007669"/>
    <property type="project" value="InterPro"/>
</dbReference>
<dbReference type="InterPro" id="IPR026203">
    <property type="entry name" value="IHABP"/>
</dbReference>
<dbReference type="InterPro" id="IPR031794">
    <property type="entry name" value="HMMR_C"/>
</dbReference>
<dbReference type="Pfam" id="PF15905">
    <property type="entry name" value="HMMR_N"/>
    <property type="match status" value="1"/>
</dbReference>
<dbReference type="GO" id="GO:0005819">
    <property type="term" value="C:spindle"/>
    <property type="evidence" value="ECO:0007669"/>
    <property type="project" value="UniProtKB-SubCell"/>
</dbReference>
<protein>
    <submittedName>
        <fullName evidence="7">Hyaluronan-mediated motility receptor (RHAMM)</fullName>
    </submittedName>
</protein>
<feature type="domain" description="Hyaluronan-mediated motility receptor C-terminal" evidence="6">
    <location>
        <begin position="873"/>
        <end position="1032"/>
    </location>
</feature>
<reference evidence="7" key="1">
    <citation type="submission" date="2025-08" db="UniProtKB">
        <authorList>
            <consortium name="Ensembl"/>
        </authorList>
    </citation>
    <scope>IDENTIFICATION</scope>
</reference>
<sequence length="1051" mass="121322">MSFSRAPLKRFNEHIGCAPPPGSYDIKSGDVKGAASFNKSDRFRATKAAAGADLLPPSPSRSAFISPVRRTLSVDGLTTGSSGKREGNGMTFEKKQLKLLEKEIRSLVQQRGEQDRRLLALEDDLKKSEAKLLAAVREKTGLSASVITLERQRAELKKVNEFLKNKVSSDTTKKRINSLTMELMEVRNNLDVKNQELSLLQVNTEGQLKVLETDFQAARATVSTLQDRNKDLEDLHEVTKSRNVELENENERLNGEIQELREEVRVLQEYLDAANEQIQDLRLQIQERTQEDVVGSKGEKLKRLETELEQRTEALQTTQDLLKQKEAEVNKFQQELQTSKDALWNVEKMLEYQNLELQSAQRSVIDTEKQMKSARQEVEDSQTTVRQQEAELTRLREVLRRTERELDERVAHLEQKCLLSDEERGKAQEEGFRKVEQLKNELIVLQQAKRDERKRQIQLEQEHSALAEELAKEKALVDSLTVLVETEREETEEQMRRLKEEMEEVLGELAVMEEQEQIRLEVAQKSQEALQSLQRDKEELANQLREAEALLERSSDVAAMKAMHLAAVSELQEAYNNSQKKIEDFVTELESTREALKEAKGRQRELEAEVGRVTCQLKEAMDKMVEQKEEEINRVRGWTDEQQERLQAEAKSKEESLRALHEVQTCLAQKEEEVKAAQASHAAQLDLLQKELQAQMSEKEDALRLLEEQRQGFSEREKSQKMLEDLSWQKEEISQQLQEEREAKLKLHVALQEEKVAFEVEQNNHEQLRSEVLKLQADLETLDQERRSLLSEVELKKDSSHALENRLSAAERDRDQFQARLDDVEQENAGLRAQLERSREKAAALAHELDKQQQHGSALREQLEALTQEKVTLQWEMEEQRQELQRQLAEAQEKSSPHSEMERWRKQYEELFVKVTPFQEQLNAFAAERDALLNENGANQEELNKLADAYARLLGHQNQKQKIKHVMKLKDENISLKQEVSKLRSLVSRQKSDLEQLRAKLPGAPRRRFDPSKAFQNNKENIQTDTNDPLGEGELRASLLAWFSFAVTAGF</sequence>
<feature type="coiled-coil region" evidence="4">
    <location>
        <begin position="966"/>
        <end position="1000"/>
    </location>
</feature>
<dbReference type="GeneTree" id="ENSGT00390000007135"/>
<evidence type="ECO:0000313" key="8">
    <source>
        <dbReference type="Proteomes" id="UP000261500"/>
    </source>
</evidence>
<comment type="subcellular location">
    <subcellularLocation>
        <location evidence="1">Cytoplasm</location>
        <location evidence="1">Cytoskeleton</location>
        <location evidence="1">Spindle</location>
    </subcellularLocation>
</comment>
<name>A0A3B3TVB3_9TELE</name>
<keyword evidence="4" id="KW-0175">Coiled coil</keyword>
<dbReference type="GO" id="GO:0061026">
    <property type="term" value="P:cardiac muscle tissue regeneration"/>
    <property type="evidence" value="ECO:0007669"/>
    <property type="project" value="Ensembl"/>
</dbReference>
<dbReference type="Pfam" id="PF15908">
    <property type="entry name" value="HMMR_C"/>
    <property type="match status" value="1"/>
</dbReference>
<proteinExistence type="predicted"/>
<evidence type="ECO:0000256" key="2">
    <source>
        <dbReference type="ARBA" id="ARBA00022490"/>
    </source>
</evidence>
<feature type="compositionally biased region" description="Polar residues" evidence="5">
    <location>
        <begin position="1014"/>
        <end position="1027"/>
    </location>
</feature>
<evidence type="ECO:0000256" key="4">
    <source>
        <dbReference type="SAM" id="Coils"/>
    </source>
</evidence>
<accession>A0A3B3TVB3</accession>
<dbReference type="Ensembl" id="ENSPLAT00000009554.1">
    <property type="protein sequence ID" value="ENSPLAP00000004492.1"/>
    <property type="gene ID" value="ENSPLAG00000006180.1"/>
</dbReference>
<keyword evidence="2" id="KW-0963">Cytoplasm</keyword>
<dbReference type="AlphaFoldDB" id="A0A3B3TVB3"/>
<keyword evidence="3" id="KW-0206">Cytoskeleton</keyword>
<dbReference type="GO" id="GO:0016020">
    <property type="term" value="C:membrane"/>
    <property type="evidence" value="ECO:0007669"/>
    <property type="project" value="TreeGrafter"/>
</dbReference>
<dbReference type="PANTHER" id="PTHR18956:SF6">
    <property type="entry name" value="HYALURONAN MEDIATED MOTILITY RECEPTOR"/>
    <property type="match status" value="1"/>
</dbReference>
<organism evidence="7 8">
    <name type="scientific">Poecilia latipinna</name>
    <name type="common">sailfin molly</name>
    <dbReference type="NCBI Taxonomy" id="48699"/>
    <lineage>
        <taxon>Eukaryota</taxon>
        <taxon>Metazoa</taxon>
        <taxon>Chordata</taxon>
        <taxon>Craniata</taxon>
        <taxon>Vertebrata</taxon>
        <taxon>Euteleostomi</taxon>
        <taxon>Actinopterygii</taxon>
        <taxon>Neopterygii</taxon>
        <taxon>Teleostei</taxon>
        <taxon>Neoteleostei</taxon>
        <taxon>Acanthomorphata</taxon>
        <taxon>Ovalentaria</taxon>
        <taxon>Atherinomorphae</taxon>
        <taxon>Cyprinodontiformes</taxon>
        <taxon>Poeciliidae</taxon>
        <taxon>Poeciliinae</taxon>
        <taxon>Poecilia</taxon>
    </lineage>
</organism>